<gene>
    <name evidence="2" type="ORF">F6I03_05015</name>
</gene>
<protein>
    <submittedName>
        <fullName evidence="2">Uncharacterized protein</fullName>
    </submittedName>
</protein>
<dbReference type="EMBL" id="VYWO01000002">
    <property type="protein sequence ID" value="KAA9301231.1"/>
    <property type="molecule type" value="Genomic_DNA"/>
</dbReference>
<accession>A0A5N1GMH2</accession>
<feature type="chain" id="PRO_5024401166" evidence="1">
    <location>
        <begin position="25"/>
        <end position="248"/>
    </location>
</feature>
<sequence>MKKFMHYLGLAVLSLCLAACQSQSSDELLAKIDQAAEKMTTYQTSTDFDQKLADQEIFNQITMASYSQERGIEGKLLNKADDEERILQIISNPKQTVYQERQLDEASDWQLSPSSQALEERVHRFPYQKMLEILHKIKGSTSLRRLGPSQIIRYEGENPQLTEMINQRGASSYQNDAIHSLEFLIDSQSAGIRQVSWRVHGQDKASKKPLLTSITIKYQPIPDQQLDEDFASAEDKAYIPSRKENTNE</sequence>
<proteinExistence type="predicted"/>
<organism evidence="2 3">
    <name type="scientific">Aerococcus sanguinicola</name>
    <dbReference type="NCBI Taxonomy" id="119206"/>
    <lineage>
        <taxon>Bacteria</taxon>
        <taxon>Bacillati</taxon>
        <taxon>Bacillota</taxon>
        <taxon>Bacilli</taxon>
        <taxon>Lactobacillales</taxon>
        <taxon>Aerococcaceae</taxon>
        <taxon>Aerococcus</taxon>
    </lineage>
</organism>
<name>A0A5N1GMH2_9LACT</name>
<evidence type="ECO:0000313" key="3">
    <source>
        <dbReference type="Proteomes" id="UP000327148"/>
    </source>
</evidence>
<comment type="caution">
    <text evidence="2">The sequence shown here is derived from an EMBL/GenBank/DDBJ whole genome shotgun (WGS) entry which is preliminary data.</text>
</comment>
<evidence type="ECO:0000313" key="2">
    <source>
        <dbReference type="EMBL" id="KAA9301231.1"/>
    </source>
</evidence>
<dbReference type="Proteomes" id="UP000327148">
    <property type="component" value="Unassembled WGS sequence"/>
</dbReference>
<evidence type="ECO:0000256" key="1">
    <source>
        <dbReference type="SAM" id="SignalP"/>
    </source>
</evidence>
<keyword evidence="1" id="KW-0732">Signal</keyword>
<feature type="signal peptide" evidence="1">
    <location>
        <begin position="1"/>
        <end position="24"/>
    </location>
</feature>
<dbReference type="OrthoDB" id="2135400at2"/>
<dbReference type="AlphaFoldDB" id="A0A5N1GMH2"/>
<reference evidence="2 3" key="1">
    <citation type="submission" date="2019-09" db="EMBL/GenBank/DDBJ databases">
        <title>Draft genome sequence assemblies of isolates from the urinary tract.</title>
        <authorList>
            <person name="Mores C.R."/>
            <person name="Putonti C."/>
            <person name="Wolfe A.J."/>
        </authorList>
    </citation>
    <scope>NUCLEOTIDE SEQUENCE [LARGE SCALE GENOMIC DNA]</scope>
    <source>
        <strain evidence="2 3">UMB623</strain>
    </source>
</reference>
<dbReference type="RefSeq" id="WP_070430197.1">
    <property type="nucleotide sequence ID" value="NZ_VYWO01000002.1"/>
</dbReference>